<dbReference type="GO" id="GO:0006080">
    <property type="term" value="P:substituted mannan metabolic process"/>
    <property type="evidence" value="ECO:0007669"/>
    <property type="project" value="InterPro"/>
</dbReference>
<organism evidence="6 7">
    <name type="scientific">Rhodotorula graminis (strain WP1)</name>
    <dbReference type="NCBI Taxonomy" id="578459"/>
    <lineage>
        <taxon>Eukaryota</taxon>
        <taxon>Fungi</taxon>
        <taxon>Dikarya</taxon>
        <taxon>Basidiomycota</taxon>
        <taxon>Pucciniomycotina</taxon>
        <taxon>Microbotryomycetes</taxon>
        <taxon>Sporidiobolales</taxon>
        <taxon>Sporidiobolaceae</taxon>
        <taxon>Rhodotorula</taxon>
    </lineage>
</organism>
<keyword evidence="7" id="KW-1185">Reference proteome</keyword>
<gene>
    <name evidence="6" type="ORF">RHOBADRAFT_50508</name>
</gene>
<dbReference type="OrthoDB" id="428177at2759"/>
<dbReference type="GeneID" id="28975801"/>
<protein>
    <recommendedName>
        <fullName evidence="5">GH26 domain-containing protein</fullName>
    </recommendedName>
</protein>
<sequence>MACTASTSKVAIPRPRTRSRRARLAGACVAACVALASVTSASAQAMFEPPANQVMLGFWYDSADPYYDTPDTINQKLGNNVPVFQLSQQIPLPAFNYTTGAGGAAPESLIERSATDAAVFLTIYPTTFDAITDDDFTNLAKQIYDYQANLNRTVFLRYAPEMQGTWMTYGFDPAGFLQSWTNMYTIIKAIAPETIMVWAPNTPQGYPYGQQYTAYGALSAANQALLDTNGNGELDAGDDAFSPYYPGDDLVDWIGLSIYYKGVPSDIQNNVQPDGYCASIITGTDPADNSAITEFYQAYCASKPSKACMFAEAGAAFHVNDDGPASQTQLQQAWLKDCVTSQTMLDRFPRIKLYMQFEYEKVEDSNSGTKDLRDYRILNVTEVRNEFIADIASLSDRFTWAQSRAPPTSISSAGAPAATNSAGSSVIQAITATTRPRPTTFPSLFGYTSDGTQRAEWAELGIMVAAGAVGAWTVMRTL</sequence>
<name>A0A194SBM3_RHOGW</name>
<dbReference type="SUPFAM" id="SSF51445">
    <property type="entry name" value="(Trans)glycosidases"/>
    <property type="match status" value="1"/>
</dbReference>
<feature type="active site" description="Proton donor" evidence="4">
    <location>
        <position position="161"/>
    </location>
</feature>
<evidence type="ECO:0000313" key="7">
    <source>
        <dbReference type="Proteomes" id="UP000053890"/>
    </source>
</evidence>
<keyword evidence="3 4" id="KW-0326">Glycosidase</keyword>
<feature type="active site" description="Nucleophile" evidence="4">
    <location>
        <position position="312"/>
    </location>
</feature>
<accession>A0A194SBM3</accession>
<evidence type="ECO:0000256" key="1">
    <source>
        <dbReference type="ARBA" id="ARBA00007754"/>
    </source>
</evidence>
<keyword evidence="2 4" id="KW-0378">Hydrolase</keyword>
<dbReference type="EMBL" id="KQ474073">
    <property type="protein sequence ID" value="KPV77984.1"/>
    <property type="molecule type" value="Genomic_DNA"/>
</dbReference>
<dbReference type="InterPro" id="IPR017853">
    <property type="entry name" value="GH"/>
</dbReference>
<dbReference type="GO" id="GO:0016985">
    <property type="term" value="F:mannan endo-1,4-beta-mannosidase activity"/>
    <property type="evidence" value="ECO:0007669"/>
    <property type="project" value="InterPro"/>
</dbReference>
<feature type="domain" description="GH26" evidence="5">
    <location>
        <begin position="6"/>
        <end position="387"/>
    </location>
</feature>
<dbReference type="RefSeq" id="XP_018274033.1">
    <property type="nucleotide sequence ID" value="XM_018415353.1"/>
</dbReference>
<evidence type="ECO:0000256" key="2">
    <source>
        <dbReference type="ARBA" id="ARBA00022801"/>
    </source>
</evidence>
<proteinExistence type="inferred from homology"/>
<reference evidence="6 7" key="1">
    <citation type="journal article" date="2015" name="Front. Microbiol.">
        <title>Genome sequence of the plant growth promoting endophytic yeast Rhodotorula graminis WP1.</title>
        <authorList>
            <person name="Firrincieli A."/>
            <person name="Otillar R."/>
            <person name="Salamov A."/>
            <person name="Schmutz J."/>
            <person name="Khan Z."/>
            <person name="Redman R.S."/>
            <person name="Fleck N.D."/>
            <person name="Lindquist E."/>
            <person name="Grigoriev I.V."/>
            <person name="Doty S.L."/>
        </authorList>
    </citation>
    <scope>NUCLEOTIDE SEQUENCE [LARGE SCALE GENOMIC DNA]</scope>
    <source>
        <strain evidence="6 7">WP1</strain>
    </source>
</reference>
<comment type="similarity">
    <text evidence="1 4">Belongs to the glycosyl hydrolase 26 family.</text>
</comment>
<dbReference type="PANTHER" id="PTHR40079:SF4">
    <property type="entry name" value="GH26 DOMAIN-CONTAINING PROTEIN-RELATED"/>
    <property type="match status" value="1"/>
</dbReference>
<dbReference type="PROSITE" id="PS51764">
    <property type="entry name" value="GH26"/>
    <property type="match status" value="1"/>
</dbReference>
<evidence type="ECO:0000259" key="5">
    <source>
        <dbReference type="PROSITE" id="PS51764"/>
    </source>
</evidence>
<dbReference type="AlphaFoldDB" id="A0A194SBM3"/>
<dbReference type="STRING" id="578459.A0A194SBM3"/>
<dbReference type="Gene3D" id="3.20.20.80">
    <property type="entry name" value="Glycosidases"/>
    <property type="match status" value="1"/>
</dbReference>
<dbReference type="PANTHER" id="PTHR40079">
    <property type="entry name" value="MANNAN ENDO-1,4-BETA-MANNOSIDASE E-RELATED"/>
    <property type="match status" value="1"/>
</dbReference>
<dbReference type="InterPro" id="IPR022790">
    <property type="entry name" value="GH26_dom"/>
</dbReference>
<dbReference type="Proteomes" id="UP000053890">
    <property type="component" value="Unassembled WGS sequence"/>
</dbReference>
<dbReference type="InterPro" id="IPR000805">
    <property type="entry name" value="Glyco_hydro_26"/>
</dbReference>
<evidence type="ECO:0000256" key="4">
    <source>
        <dbReference type="PROSITE-ProRule" id="PRU01100"/>
    </source>
</evidence>
<evidence type="ECO:0000313" key="6">
    <source>
        <dbReference type="EMBL" id="KPV77984.1"/>
    </source>
</evidence>
<dbReference type="OMA" id="FEPPANQ"/>
<evidence type="ECO:0000256" key="3">
    <source>
        <dbReference type="ARBA" id="ARBA00023295"/>
    </source>
</evidence>